<dbReference type="InterPro" id="IPR004841">
    <property type="entry name" value="AA-permease/SLC12A_dom"/>
</dbReference>
<dbReference type="EMBL" id="SMZX01000001">
    <property type="protein sequence ID" value="TDL45600.1"/>
    <property type="molecule type" value="Genomic_DNA"/>
</dbReference>
<feature type="transmembrane region" description="Helical" evidence="5">
    <location>
        <begin position="33"/>
        <end position="54"/>
    </location>
</feature>
<dbReference type="GO" id="GO:0055085">
    <property type="term" value="P:transmembrane transport"/>
    <property type="evidence" value="ECO:0007669"/>
    <property type="project" value="InterPro"/>
</dbReference>
<dbReference type="Pfam" id="PF00324">
    <property type="entry name" value="AA_permease"/>
    <property type="match status" value="1"/>
</dbReference>
<dbReference type="Proteomes" id="UP000295633">
    <property type="component" value="Unassembled WGS sequence"/>
</dbReference>
<accession>A0A4R5YQ58</accession>
<dbReference type="PIRSF" id="PIRSF006060">
    <property type="entry name" value="AA_transporter"/>
    <property type="match status" value="1"/>
</dbReference>
<feature type="transmembrane region" description="Helical" evidence="5">
    <location>
        <begin position="359"/>
        <end position="380"/>
    </location>
</feature>
<feature type="transmembrane region" description="Helical" evidence="5">
    <location>
        <begin position="178"/>
        <end position="205"/>
    </location>
</feature>
<reference evidence="7 8" key="1">
    <citation type="submission" date="2019-03" db="EMBL/GenBank/DDBJ databases">
        <title>Genome Sequencing and Assembly of Various Microbes Isolated from Partially Reclaimed Soil and Acid Mine Drainage (AMD) Site.</title>
        <authorList>
            <person name="Steinbock B."/>
            <person name="Bechtold R."/>
            <person name="Sevigny J.L."/>
            <person name="Thomas D."/>
            <person name="Cuthill L.R."/>
            <person name="Aveiro Johannsen E.J."/>
            <person name="Thomas K."/>
            <person name="Ghosh A."/>
        </authorList>
    </citation>
    <scope>NUCLEOTIDE SEQUENCE [LARGE SCALE GENOMIC DNA]</scope>
    <source>
        <strain evidence="7 8">F-B2</strain>
    </source>
</reference>
<protein>
    <submittedName>
        <fullName evidence="7">Amino acid permease</fullName>
    </submittedName>
</protein>
<comment type="caution">
    <text evidence="7">The sequence shown here is derived from an EMBL/GenBank/DDBJ whole genome shotgun (WGS) entry which is preliminary data.</text>
</comment>
<proteinExistence type="predicted"/>
<evidence type="ECO:0000256" key="1">
    <source>
        <dbReference type="ARBA" id="ARBA00004141"/>
    </source>
</evidence>
<comment type="subcellular location">
    <subcellularLocation>
        <location evidence="1">Membrane</location>
        <topology evidence="1">Multi-pass membrane protein</topology>
    </subcellularLocation>
</comment>
<gene>
    <name evidence="7" type="ORF">E2R54_03860</name>
</gene>
<keyword evidence="2 5" id="KW-0812">Transmembrane</keyword>
<keyword evidence="4 5" id="KW-0472">Membrane</keyword>
<evidence type="ECO:0000313" key="7">
    <source>
        <dbReference type="EMBL" id="TDL45600.1"/>
    </source>
</evidence>
<evidence type="ECO:0000256" key="4">
    <source>
        <dbReference type="ARBA" id="ARBA00023136"/>
    </source>
</evidence>
<dbReference type="RefSeq" id="WP_133399351.1">
    <property type="nucleotide sequence ID" value="NZ_SMZX01000001.1"/>
</dbReference>
<dbReference type="PANTHER" id="PTHR42770">
    <property type="entry name" value="AMINO ACID TRANSPORTER-RELATED"/>
    <property type="match status" value="1"/>
</dbReference>
<dbReference type="PANTHER" id="PTHR42770:SF7">
    <property type="entry name" value="MEMBRANE PROTEIN"/>
    <property type="match status" value="1"/>
</dbReference>
<feature type="transmembrane region" description="Helical" evidence="5">
    <location>
        <begin position="452"/>
        <end position="473"/>
    </location>
</feature>
<evidence type="ECO:0000256" key="5">
    <source>
        <dbReference type="SAM" id="Phobius"/>
    </source>
</evidence>
<evidence type="ECO:0000256" key="2">
    <source>
        <dbReference type="ARBA" id="ARBA00022692"/>
    </source>
</evidence>
<name>A0A4R5YQ58_9MICO</name>
<dbReference type="STRING" id="273677.BW34_01397"/>
<feature type="transmembrane region" description="Helical" evidence="5">
    <location>
        <begin position="151"/>
        <end position="171"/>
    </location>
</feature>
<evidence type="ECO:0000256" key="3">
    <source>
        <dbReference type="ARBA" id="ARBA00022989"/>
    </source>
</evidence>
<feature type="domain" description="Amino acid permease/ SLC12A" evidence="6">
    <location>
        <begin position="49"/>
        <end position="476"/>
    </location>
</feature>
<feature type="transmembrane region" description="Helical" evidence="5">
    <location>
        <begin position="264"/>
        <end position="287"/>
    </location>
</feature>
<dbReference type="Gene3D" id="1.20.1740.10">
    <property type="entry name" value="Amino acid/polyamine transporter I"/>
    <property type="match status" value="1"/>
</dbReference>
<dbReference type="AlphaFoldDB" id="A0A4R5YQ58"/>
<keyword evidence="3 5" id="KW-1133">Transmembrane helix</keyword>
<feature type="transmembrane region" description="Helical" evidence="5">
    <location>
        <begin position="307"/>
        <end position="332"/>
    </location>
</feature>
<feature type="transmembrane region" description="Helical" evidence="5">
    <location>
        <begin position="386"/>
        <end position="404"/>
    </location>
</feature>
<dbReference type="InterPro" id="IPR050367">
    <property type="entry name" value="APC_superfamily"/>
</dbReference>
<dbReference type="GO" id="GO:0016020">
    <property type="term" value="C:membrane"/>
    <property type="evidence" value="ECO:0007669"/>
    <property type="project" value="UniProtKB-SubCell"/>
</dbReference>
<feature type="transmembrane region" description="Helical" evidence="5">
    <location>
        <begin position="60"/>
        <end position="80"/>
    </location>
</feature>
<feature type="transmembrane region" description="Helical" evidence="5">
    <location>
        <begin position="108"/>
        <end position="131"/>
    </location>
</feature>
<evidence type="ECO:0000313" key="8">
    <source>
        <dbReference type="Proteomes" id="UP000295633"/>
    </source>
</evidence>
<feature type="transmembrane region" description="Helical" evidence="5">
    <location>
        <begin position="225"/>
        <end position="243"/>
    </location>
</feature>
<organism evidence="7 8">
    <name type="scientific">Microbacterium oleivorans</name>
    <dbReference type="NCBI Taxonomy" id="273677"/>
    <lineage>
        <taxon>Bacteria</taxon>
        <taxon>Bacillati</taxon>
        <taxon>Actinomycetota</taxon>
        <taxon>Actinomycetes</taxon>
        <taxon>Micrococcales</taxon>
        <taxon>Microbacteriaceae</taxon>
        <taxon>Microbacterium</taxon>
    </lineage>
</organism>
<sequence length="514" mass="54912">MTNPSTTPPATGGVRYARAEEGYFEKRTLKRSAGVWGLWGLAVAAVISGDFSGWNFGIDFAGFGGMLIAFAVLVLMYYGLTFSIGEMAAAMPHTGGAYSFSRSAMGPWGGLATGLAETIEYVATTAVVVYFSGSYANQALELLTGISLPAWLWWVVLYVLFIGLNAAGAAVSFRFAIIVSIISIGIIVAFGVMALASGAFSWASLWDMAPNPDAFGASTFLPEGVGAILFALPFAMWFFLGIEELPLAAEESHDPARDIPRAGLWARGTLIVTGLIVLFLNTGVLGAEATGTSVEPLLDGFKAFLPPQAAAILSLLALIGLLASLMGIMFAYGRNMYSLSRAGYYPRWLSLTGKRQTPWVALTFGAVLGFIALVILQAAGGDTSPAGAIVLNIAVWGAVLAYFLQMVSFIILRKKFPNAERPYKSPWGLFGAYSAAIIAAIVFVGLLFNPTFLLAIVAIIVVYVVIFIGFALYGRKRLILSPEEEYALSGGLHRDPQHEGYDAMEKEVFGDRRP</sequence>
<feature type="transmembrane region" description="Helical" evidence="5">
    <location>
        <begin position="425"/>
        <end position="446"/>
    </location>
</feature>
<evidence type="ECO:0000259" key="6">
    <source>
        <dbReference type="Pfam" id="PF00324"/>
    </source>
</evidence>